<dbReference type="AlphaFoldDB" id="A0A8J8PEE3"/>
<evidence type="ECO:0000313" key="1">
    <source>
        <dbReference type="EMBL" id="TQS84288.1"/>
    </source>
</evidence>
<gene>
    <name evidence="1" type="ORF">A3207_05460</name>
</gene>
<reference evidence="1" key="1">
    <citation type="submission" date="2016-03" db="EMBL/GenBank/DDBJ databases">
        <authorList>
            <person name="Borrel G."/>
            <person name="Mccann A."/>
            <person name="O'Toole P.W."/>
        </authorList>
    </citation>
    <scope>NUCLEOTIDE SEQUENCE</scope>
    <source>
        <strain evidence="1">183</strain>
    </source>
</reference>
<protein>
    <submittedName>
        <fullName evidence="1">Uncharacterized protein</fullName>
    </submittedName>
</protein>
<dbReference type="EMBL" id="LVVT01000002">
    <property type="protein sequence ID" value="TQS84288.1"/>
    <property type="molecule type" value="Genomic_DNA"/>
</dbReference>
<name>A0A8J8PEE3_9ARCH</name>
<sequence length="186" mass="20769">MKLKGEKMADELVSQQYEDLASSDSATQMRIAVGFKLLNVSLYGTLESHADDSKELLIMPSMNYDAEPFTLVELVDGLNSFLKGITGKEWFTKDGILNSLKKFLNETNLDSLKISIQQVFLHVKKPKSGESTTEYAFSLKISKDSNAAPKDFTFASIDSLAFGIWNTNNVRILSNMDLLSIKQLLE</sequence>
<evidence type="ECO:0000313" key="2">
    <source>
        <dbReference type="Proteomes" id="UP000752814"/>
    </source>
</evidence>
<comment type="caution">
    <text evidence="1">The sequence shown here is derived from an EMBL/GenBank/DDBJ whole genome shotgun (WGS) entry which is preliminary data.</text>
</comment>
<proteinExistence type="predicted"/>
<organism evidence="1 2">
    <name type="scientific">Candidatus Methanomassiliicoccus intestinalis</name>
    <dbReference type="NCBI Taxonomy" id="1406512"/>
    <lineage>
        <taxon>Archaea</taxon>
        <taxon>Methanobacteriati</taxon>
        <taxon>Thermoplasmatota</taxon>
        <taxon>Thermoplasmata</taxon>
        <taxon>Methanomassiliicoccales</taxon>
        <taxon>Methanomassiliicoccaceae</taxon>
        <taxon>Methanomassiliicoccus</taxon>
    </lineage>
</organism>
<accession>A0A8J8PEE3</accession>
<dbReference type="Proteomes" id="UP000752814">
    <property type="component" value="Unassembled WGS sequence"/>
</dbReference>